<keyword evidence="1" id="KW-0732">Signal</keyword>
<comment type="caution">
    <text evidence="2">The sequence shown here is derived from an EMBL/GenBank/DDBJ whole genome shotgun (WGS) entry which is preliminary data.</text>
</comment>
<dbReference type="RefSeq" id="WP_378257911.1">
    <property type="nucleotide sequence ID" value="NZ_JBHSJV010000001.1"/>
</dbReference>
<evidence type="ECO:0000256" key="1">
    <source>
        <dbReference type="SAM" id="SignalP"/>
    </source>
</evidence>
<dbReference type="Proteomes" id="UP001597459">
    <property type="component" value="Unassembled WGS sequence"/>
</dbReference>
<feature type="signal peptide" evidence="1">
    <location>
        <begin position="1"/>
        <end position="22"/>
    </location>
</feature>
<dbReference type="EMBL" id="JBHULX010000001">
    <property type="protein sequence ID" value="MFD2589299.1"/>
    <property type="molecule type" value="Genomic_DNA"/>
</dbReference>
<dbReference type="PROSITE" id="PS51257">
    <property type="entry name" value="PROKAR_LIPOPROTEIN"/>
    <property type="match status" value="1"/>
</dbReference>
<name>A0ABW5N597_9FLAO</name>
<evidence type="ECO:0000313" key="3">
    <source>
        <dbReference type="Proteomes" id="UP001597459"/>
    </source>
</evidence>
<gene>
    <name evidence="2" type="ORF">ACFSTE_00555</name>
</gene>
<keyword evidence="3" id="KW-1185">Reference proteome</keyword>
<evidence type="ECO:0008006" key="4">
    <source>
        <dbReference type="Google" id="ProtNLM"/>
    </source>
</evidence>
<protein>
    <recommendedName>
        <fullName evidence="4">Lipoprotein</fullName>
    </recommendedName>
</protein>
<reference evidence="3" key="1">
    <citation type="journal article" date="2019" name="Int. J. Syst. Evol. Microbiol.">
        <title>The Global Catalogue of Microorganisms (GCM) 10K type strain sequencing project: providing services to taxonomists for standard genome sequencing and annotation.</title>
        <authorList>
            <consortium name="The Broad Institute Genomics Platform"/>
            <consortium name="The Broad Institute Genome Sequencing Center for Infectious Disease"/>
            <person name="Wu L."/>
            <person name="Ma J."/>
        </authorList>
    </citation>
    <scope>NUCLEOTIDE SEQUENCE [LARGE SCALE GENOMIC DNA]</scope>
    <source>
        <strain evidence="3">KCTC 42423</strain>
    </source>
</reference>
<proteinExistence type="predicted"/>
<accession>A0ABW5N597</accession>
<organism evidence="2 3">
    <name type="scientific">Aquimarina hainanensis</name>
    <dbReference type="NCBI Taxonomy" id="1578017"/>
    <lineage>
        <taxon>Bacteria</taxon>
        <taxon>Pseudomonadati</taxon>
        <taxon>Bacteroidota</taxon>
        <taxon>Flavobacteriia</taxon>
        <taxon>Flavobacteriales</taxon>
        <taxon>Flavobacteriaceae</taxon>
        <taxon>Aquimarina</taxon>
    </lineage>
</organism>
<feature type="chain" id="PRO_5046204968" description="Lipoprotein" evidence="1">
    <location>
        <begin position="23"/>
        <end position="222"/>
    </location>
</feature>
<evidence type="ECO:0000313" key="2">
    <source>
        <dbReference type="EMBL" id="MFD2589299.1"/>
    </source>
</evidence>
<sequence length="222" mass="25464">MRQRIYYTGLLCLLLTLTSCFEVLEEANIHEDGTGEYTLTVNLSQSKTKITSIMLLDSINSYKVPSKSDIQKGISEIETYIKKTPGITNVRKKEDFDNYIFSIHCSFDNIATISTITREALKRQKTISNVNLTYAYSSSDNRFTKKFNYDPEIHNQYKKLSQDNQEVFTDAIYTSIYRFPKKITSFTNKKARVSKTGKAIMLRNTITELINGTAIINNTIQL</sequence>